<evidence type="ECO:0000313" key="3">
    <source>
        <dbReference type="Proteomes" id="UP000832011"/>
    </source>
</evidence>
<reference evidence="2 3" key="1">
    <citation type="journal article" date="2022" name="Res Sq">
        <title>Evolution of multicellular longitudinally dividing oral cavity symbionts (Neisseriaceae).</title>
        <authorList>
            <person name="Nyongesa S."/>
            <person name="Weber P."/>
            <person name="Bernet E."/>
            <person name="Pullido F."/>
            <person name="Nieckarz M."/>
            <person name="Delaby M."/>
            <person name="Nieves C."/>
            <person name="Viehboeck T."/>
            <person name="Krause N."/>
            <person name="Rivera-Millot A."/>
            <person name="Nakamura A."/>
            <person name="Vischer N."/>
            <person name="VanNieuwenhze M."/>
            <person name="Brun Y."/>
            <person name="Cava F."/>
            <person name="Bulgheresi S."/>
            <person name="Veyrier F."/>
        </authorList>
    </citation>
    <scope>NUCLEOTIDE SEQUENCE [LARGE SCALE GENOMIC DNA]</scope>
    <source>
        <strain evidence="2 3">SN4</strain>
    </source>
</reference>
<protein>
    <submittedName>
        <fullName evidence="2">Pseudouridine synthase</fullName>
    </submittedName>
</protein>
<evidence type="ECO:0000259" key="1">
    <source>
        <dbReference type="Pfam" id="PF00849"/>
    </source>
</evidence>
<name>A0ABY4E5B3_9NEIS</name>
<dbReference type="InterPro" id="IPR006145">
    <property type="entry name" value="PsdUridine_synth_RsuA/RluA"/>
</dbReference>
<feature type="domain" description="Pseudouridine synthase RsuA/RluA-like" evidence="1">
    <location>
        <begin position="99"/>
        <end position="246"/>
    </location>
</feature>
<dbReference type="InterPro" id="IPR020103">
    <property type="entry name" value="PsdUridine_synth_cat_dom_sf"/>
</dbReference>
<dbReference type="InterPro" id="IPR050188">
    <property type="entry name" value="RluA_PseudoU_synthase"/>
</dbReference>
<gene>
    <name evidence="2" type="ORF">LVJ82_06810</name>
</gene>
<dbReference type="SUPFAM" id="SSF55120">
    <property type="entry name" value="Pseudouridine synthase"/>
    <property type="match status" value="1"/>
</dbReference>
<dbReference type="RefSeq" id="WP_058304999.1">
    <property type="nucleotide sequence ID" value="NZ_CABKVG010000005.1"/>
</dbReference>
<dbReference type="PROSITE" id="PS01129">
    <property type="entry name" value="PSI_RLU"/>
    <property type="match status" value="1"/>
</dbReference>
<dbReference type="EMBL" id="CP091511">
    <property type="protein sequence ID" value="UOO90674.1"/>
    <property type="molecule type" value="Genomic_DNA"/>
</dbReference>
<dbReference type="Gene3D" id="3.30.2350.10">
    <property type="entry name" value="Pseudouridine synthase"/>
    <property type="match status" value="1"/>
</dbReference>
<proteinExistence type="predicted"/>
<dbReference type="PANTHER" id="PTHR21600:SF84">
    <property type="entry name" value="PSEUDOURIDINE SYNTHASE RSUA_RLUA-LIKE DOMAIN-CONTAINING PROTEIN"/>
    <property type="match status" value="1"/>
</dbReference>
<keyword evidence="3" id="KW-1185">Reference proteome</keyword>
<dbReference type="Pfam" id="PF00849">
    <property type="entry name" value="PseudoU_synth_2"/>
    <property type="match status" value="1"/>
</dbReference>
<dbReference type="InterPro" id="IPR006224">
    <property type="entry name" value="PsdUridine_synth_RluA-like_CS"/>
</dbReference>
<dbReference type="Proteomes" id="UP000832011">
    <property type="component" value="Chromosome"/>
</dbReference>
<evidence type="ECO:0000313" key="2">
    <source>
        <dbReference type="EMBL" id="UOO90674.1"/>
    </source>
</evidence>
<sequence length="311" mass="35406">MTLIPLAMRDGVNASCVALPNLDQGGTVLAFLQQRFPNVATEVWLARMGAGEVVDEHGVAVRADDVLAGRLGLHLYYYRDVPNETVIPFQASVIYENEHLLVADKPHFLPVMPAGEYLQQTLLVRLRREYDLPELTPLHRIDRETAGLVMFAKQESVRGAYQALFRERRIHKHYEALAPWRPEYAYPLEHQARMQESTDFFRMQEVAGEANSHTIIEVMEHNDAWARYVLSPISGKRHQLRVHMAALGMPLLYDSLYPHKRPVNTGDYAQPLQLLAKSIRFTDPISQQACEFVSQRQLLPLPAVGFQDVCP</sequence>
<dbReference type="PANTHER" id="PTHR21600">
    <property type="entry name" value="MITOCHONDRIAL RNA PSEUDOURIDINE SYNTHASE"/>
    <property type="match status" value="1"/>
</dbReference>
<organism evidence="2 3">
    <name type="scientific">Vitreoscilla massiliensis</name>
    <dbReference type="NCBI Taxonomy" id="1689272"/>
    <lineage>
        <taxon>Bacteria</taxon>
        <taxon>Pseudomonadati</taxon>
        <taxon>Pseudomonadota</taxon>
        <taxon>Betaproteobacteria</taxon>
        <taxon>Neisseriales</taxon>
        <taxon>Neisseriaceae</taxon>
        <taxon>Vitreoscilla</taxon>
    </lineage>
</organism>
<accession>A0ABY4E5B3</accession>